<evidence type="ECO:0000256" key="1">
    <source>
        <dbReference type="ARBA" id="ARBA00004370"/>
    </source>
</evidence>
<name>A0A9E2S9L5_9BACT</name>
<evidence type="ECO:0000256" key="3">
    <source>
        <dbReference type="SAM" id="SignalP"/>
    </source>
</evidence>
<gene>
    <name evidence="5" type="ORF">KTO63_04915</name>
</gene>
<dbReference type="PANTHER" id="PTHR46825">
    <property type="entry name" value="D-ALANYL-D-ALANINE-CARBOXYPEPTIDASE/ENDOPEPTIDASE AMPH"/>
    <property type="match status" value="1"/>
</dbReference>
<dbReference type="GO" id="GO:0016020">
    <property type="term" value="C:membrane"/>
    <property type="evidence" value="ECO:0007669"/>
    <property type="project" value="UniProtKB-SubCell"/>
</dbReference>
<feature type="signal peptide" evidence="3">
    <location>
        <begin position="1"/>
        <end position="19"/>
    </location>
</feature>
<feature type="domain" description="Beta-lactamase-related" evidence="4">
    <location>
        <begin position="26"/>
        <end position="357"/>
    </location>
</feature>
<evidence type="ECO:0000256" key="2">
    <source>
        <dbReference type="ARBA" id="ARBA00023136"/>
    </source>
</evidence>
<sequence>MTKKILPVLFLFGFLSTQAQEMAQVADSIRKSRFVPSLAYAVMSSDSIIEMAAVGVKKLRTRDSATVKSRYHLGNNTTGLTAYIAAQLVASGKIMWNTKLATLFPDIMKTARAEYSNITLADILSQRAGLISFNTVDEIRKMPVLRGQDGTTQRKDFLSWITKQRGLADSVGRKPVRYTNAGSIVAAAMLEKVSGKPYKQLMEEYVNKPLGINVKFRFPNRNDAKDTWGHANIAGVFQGVPPDDWWGLLITPGLEPIDANLSIQDYAKFAIDNLRGLENKKALMPQRAYQLLQYAYPDYSMGWGNLEVDGNHIAESDGTLTTFFVHIEVHKEKDLAIVVFCNAGNNAAKGASLNLARELRLHYMQ</sequence>
<comment type="subcellular location">
    <subcellularLocation>
        <location evidence="1">Membrane</location>
    </subcellularLocation>
</comment>
<protein>
    <submittedName>
        <fullName evidence="5">Beta-lactamase family protein</fullName>
    </submittedName>
</protein>
<accession>A0A9E2S9L5</accession>
<keyword evidence="3" id="KW-0732">Signal</keyword>
<evidence type="ECO:0000313" key="6">
    <source>
        <dbReference type="Proteomes" id="UP000812270"/>
    </source>
</evidence>
<feature type="chain" id="PRO_5039397069" evidence="3">
    <location>
        <begin position="20"/>
        <end position="365"/>
    </location>
</feature>
<dbReference type="Pfam" id="PF00144">
    <property type="entry name" value="Beta-lactamase"/>
    <property type="match status" value="1"/>
</dbReference>
<keyword evidence="6" id="KW-1185">Reference proteome</keyword>
<dbReference type="PANTHER" id="PTHR46825:SF11">
    <property type="entry name" value="PENICILLIN-BINDING PROTEIN 4"/>
    <property type="match status" value="1"/>
</dbReference>
<evidence type="ECO:0000259" key="4">
    <source>
        <dbReference type="Pfam" id="PF00144"/>
    </source>
</evidence>
<proteinExistence type="predicted"/>
<dbReference type="AlphaFoldDB" id="A0A9E2S9L5"/>
<dbReference type="Proteomes" id="UP000812270">
    <property type="component" value="Unassembled WGS sequence"/>
</dbReference>
<dbReference type="InterPro" id="IPR050491">
    <property type="entry name" value="AmpC-like"/>
</dbReference>
<evidence type="ECO:0000313" key="5">
    <source>
        <dbReference type="EMBL" id="MBV4356480.1"/>
    </source>
</evidence>
<reference evidence="5" key="1">
    <citation type="submission" date="2021-06" db="EMBL/GenBank/DDBJ databases">
        <authorList>
            <person name="Huq M.A."/>
        </authorList>
    </citation>
    <scope>NUCLEOTIDE SEQUENCE</scope>
    <source>
        <strain evidence="5">MAH-26</strain>
    </source>
</reference>
<dbReference type="EMBL" id="JAHSPG010000002">
    <property type="protein sequence ID" value="MBV4356480.1"/>
    <property type="molecule type" value="Genomic_DNA"/>
</dbReference>
<dbReference type="RefSeq" id="WP_217790113.1">
    <property type="nucleotide sequence ID" value="NZ_JAHSPG010000002.1"/>
</dbReference>
<organism evidence="5 6">
    <name type="scientific">Pinibacter aurantiacus</name>
    <dbReference type="NCBI Taxonomy" id="2851599"/>
    <lineage>
        <taxon>Bacteria</taxon>
        <taxon>Pseudomonadati</taxon>
        <taxon>Bacteroidota</taxon>
        <taxon>Chitinophagia</taxon>
        <taxon>Chitinophagales</taxon>
        <taxon>Chitinophagaceae</taxon>
        <taxon>Pinibacter</taxon>
    </lineage>
</organism>
<comment type="caution">
    <text evidence="5">The sequence shown here is derived from an EMBL/GenBank/DDBJ whole genome shotgun (WGS) entry which is preliminary data.</text>
</comment>
<dbReference type="InterPro" id="IPR001466">
    <property type="entry name" value="Beta-lactam-related"/>
</dbReference>
<keyword evidence="2" id="KW-0472">Membrane</keyword>